<feature type="compositionally biased region" description="Basic and acidic residues" evidence="1">
    <location>
        <begin position="63"/>
        <end position="82"/>
    </location>
</feature>
<evidence type="ECO:0000256" key="1">
    <source>
        <dbReference type="SAM" id="MobiDB-lite"/>
    </source>
</evidence>
<dbReference type="AlphaFoldDB" id="A0AAD9CXZ8"/>
<reference evidence="2" key="1">
    <citation type="submission" date="2023-02" db="EMBL/GenBank/DDBJ databases">
        <title>Identification and recombinant expression of a fungal hydrolase from Papiliotrema laurentii that hydrolyzes apple cutin and clears colloidal polyester polyurethane.</title>
        <authorList>
            <consortium name="DOE Joint Genome Institute"/>
            <person name="Roman V.A."/>
            <person name="Bojanowski C."/>
            <person name="Crable B.R."/>
            <person name="Wagner D.N."/>
            <person name="Hung C.S."/>
            <person name="Nadeau L.J."/>
            <person name="Schratz L."/>
            <person name="Haridas S."/>
            <person name="Pangilinan J."/>
            <person name="Lipzen A."/>
            <person name="Na H."/>
            <person name="Yan M."/>
            <person name="Ng V."/>
            <person name="Grigoriev I.V."/>
            <person name="Spatafora J.W."/>
            <person name="Barlow D."/>
            <person name="Biffinger J."/>
            <person name="Kelley-Loughnane N."/>
            <person name="Varaljay V.A."/>
            <person name="Crookes-Goodson W.J."/>
        </authorList>
    </citation>
    <scope>NUCLEOTIDE SEQUENCE</scope>
    <source>
        <strain evidence="2">5307AH</strain>
    </source>
</reference>
<accession>A0AAD9CXZ8</accession>
<feature type="region of interest" description="Disordered" evidence="1">
    <location>
        <begin position="1"/>
        <end position="111"/>
    </location>
</feature>
<comment type="caution">
    <text evidence="2">The sequence shown here is derived from an EMBL/GenBank/DDBJ whole genome shotgun (WGS) entry which is preliminary data.</text>
</comment>
<dbReference type="Proteomes" id="UP001182556">
    <property type="component" value="Unassembled WGS sequence"/>
</dbReference>
<organism evidence="2 3">
    <name type="scientific">Papiliotrema laurentii</name>
    <name type="common">Cryptococcus laurentii</name>
    <dbReference type="NCBI Taxonomy" id="5418"/>
    <lineage>
        <taxon>Eukaryota</taxon>
        <taxon>Fungi</taxon>
        <taxon>Dikarya</taxon>
        <taxon>Basidiomycota</taxon>
        <taxon>Agaricomycotina</taxon>
        <taxon>Tremellomycetes</taxon>
        <taxon>Tremellales</taxon>
        <taxon>Rhynchogastremaceae</taxon>
        <taxon>Papiliotrema</taxon>
    </lineage>
</organism>
<keyword evidence="3" id="KW-1185">Reference proteome</keyword>
<gene>
    <name evidence="2" type="ORF">DB88DRAFT_472728</name>
</gene>
<feature type="compositionally biased region" description="Pro residues" evidence="1">
    <location>
        <begin position="25"/>
        <end position="47"/>
    </location>
</feature>
<evidence type="ECO:0000313" key="2">
    <source>
        <dbReference type="EMBL" id="KAK1924166.1"/>
    </source>
</evidence>
<feature type="compositionally biased region" description="Gly residues" evidence="1">
    <location>
        <begin position="85"/>
        <end position="96"/>
    </location>
</feature>
<name>A0AAD9CXZ8_PAPLA</name>
<sequence>MDFSSADIPISRETWAPQSPARSPLSPPSGSAPPPHAAPASGPPRSPPSATGSNYERSSYAPRGRDDSPGRYDGGGRGREYESNGSGGGAPHGSGPGPYVPPYRQGRDFDR</sequence>
<dbReference type="EMBL" id="JAODAN010000005">
    <property type="protein sequence ID" value="KAK1924166.1"/>
    <property type="molecule type" value="Genomic_DNA"/>
</dbReference>
<evidence type="ECO:0000313" key="3">
    <source>
        <dbReference type="Proteomes" id="UP001182556"/>
    </source>
</evidence>
<protein>
    <submittedName>
        <fullName evidence="2">Uncharacterized protein</fullName>
    </submittedName>
</protein>
<proteinExistence type="predicted"/>